<keyword evidence="3 4" id="KW-0862">Zinc</keyword>
<evidence type="ECO:0000313" key="7">
    <source>
        <dbReference type="EMBL" id="GMG19640.1"/>
    </source>
</evidence>
<evidence type="ECO:0000256" key="3">
    <source>
        <dbReference type="ARBA" id="ARBA00022833"/>
    </source>
</evidence>
<dbReference type="OrthoDB" id="278280at2759"/>
<feature type="region of interest" description="Disordered" evidence="5">
    <location>
        <begin position="337"/>
        <end position="359"/>
    </location>
</feature>
<gene>
    <name evidence="7" type="ORF">Amon01_000062100</name>
</gene>
<dbReference type="InterPro" id="IPR036855">
    <property type="entry name" value="Znf_CCCH_sf"/>
</dbReference>
<organism evidence="7 8">
    <name type="scientific">Ambrosiozyma monospora</name>
    <name type="common">Yeast</name>
    <name type="synonym">Endomycopsis monosporus</name>
    <dbReference type="NCBI Taxonomy" id="43982"/>
    <lineage>
        <taxon>Eukaryota</taxon>
        <taxon>Fungi</taxon>
        <taxon>Dikarya</taxon>
        <taxon>Ascomycota</taxon>
        <taxon>Saccharomycotina</taxon>
        <taxon>Pichiomycetes</taxon>
        <taxon>Pichiales</taxon>
        <taxon>Pichiaceae</taxon>
        <taxon>Ambrosiozyma</taxon>
    </lineage>
</organism>
<reference evidence="7" key="1">
    <citation type="submission" date="2023-04" db="EMBL/GenBank/DDBJ databases">
        <title>Ambrosiozyma monospora NBRC 1965.</title>
        <authorList>
            <person name="Ichikawa N."/>
            <person name="Sato H."/>
            <person name="Tonouchi N."/>
        </authorList>
    </citation>
    <scope>NUCLEOTIDE SEQUENCE</scope>
    <source>
        <strain evidence="7">NBRC 1965</strain>
    </source>
</reference>
<feature type="compositionally biased region" description="Basic and acidic residues" evidence="5">
    <location>
        <begin position="337"/>
        <end position="349"/>
    </location>
</feature>
<dbReference type="Gene3D" id="6.20.400.10">
    <property type="match status" value="1"/>
</dbReference>
<dbReference type="GO" id="GO:0002181">
    <property type="term" value="P:cytoplasmic translation"/>
    <property type="evidence" value="ECO:0007669"/>
    <property type="project" value="TreeGrafter"/>
</dbReference>
<dbReference type="EMBL" id="BSXU01000170">
    <property type="protein sequence ID" value="GMG19640.1"/>
    <property type="molecule type" value="Genomic_DNA"/>
</dbReference>
<feature type="compositionally biased region" description="Basic and acidic residues" evidence="5">
    <location>
        <begin position="8"/>
        <end position="21"/>
    </location>
</feature>
<keyword evidence="1 4" id="KW-0479">Metal-binding</keyword>
<dbReference type="Pfam" id="PF16543">
    <property type="entry name" value="DFRP_C"/>
    <property type="match status" value="1"/>
</dbReference>
<dbReference type="PANTHER" id="PTHR12681:SF0">
    <property type="entry name" value="ZINC FINGER CCCH DOMAIN-CONTAINING PROTEIN 15"/>
    <property type="match status" value="1"/>
</dbReference>
<dbReference type="Pfam" id="PF00642">
    <property type="entry name" value="zf-CCCH"/>
    <property type="match status" value="1"/>
</dbReference>
<dbReference type="InterPro" id="IPR032378">
    <property type="entry name" value="ZC3H15/TMA46_C"/>
</dbReference>
<sequence length="359" mass="41184">MPPKKQNKNKDVRKQKEAEKKAKSKRIAKANEDKTFGLKNKNKSKKVQSYVAQVTNTADAKRQQEIEKRKAAERKAAEEAKKEAAKLLQSSIPAQKIPFGVDPKSVLCQFFKNGACTRGKNCKFSHDLNIGRKAAKKDLYTDDRASAREEKENDTMDNWDEAKLRQVILSKAGNPKTTTDKVCKYFITAVEDGKYGWFWQCPNTDTKLKIECKYKHSLPAGFVLKTKEQRRLEKLAADEQPKITLENFIETERDKLPKDKLTPITQETFRKWKVEHRQSKLNEKAKSEAAKSTKTGRQIILEKYQDKYFQEDDVGADRGTEIDMSAFKKELEEIQRAEDEGEEIKDYGDGSKAFLDANS</sequence>
<accession>A0A9W7DBY4</accession>
<dbReference type="GO" id="GO:0008270">
    <property type="term" value="F:zinc ion binding"/>
    <property type="evidence" value="ECO:0007669"/>
    <property type="project" value="UniProtKB-KW"/>
</dbReference>
<dbReference type="InterPro" id="IPR000571">
    <property type="entry name" value="Znf_CCCH"/>
</dbReference>
<feature type="region of interest" description="Disordered" evidence="5">
    <location>
        <begin position="1"/>
        <end position="87"/>
    </location>
</feature>
<dbReference type="SUPFAM" id="SSF90229">
    <property type="entry name" value="CCCH zinc finger"/>
    <property type="match status" value="1"/>
</dbReference>
<keyword evidence="2 4" id="KW-0863">Zinc-finger</keyword>
<evidence type="ECO:0000259" key="6">
    <source>
        <dbReference type="PROSITE" id="PS50103"/>
    </source>
</evidence>
<evidence type="ECO:0000256" key="1">
    <source>
        <dbReference type="ARBA" id="ARBA00022723"/>
    </source>
</evidence>
<protein>
    <submittedName>
        <fullName evidence="7">Unnamed protein product</fullName>
    </submittedName>
</protein>
<comment type="caution">
    <text evidence="7">The sequence shown here is derived from an EMBL/GenBank/DDBJ whole genome shotgun (WGS) entry which is preliminary data.</text>
</comment>
<dbReference type="GO" id="GO:0003729">
    <property type="term" value="F:mRNA binding"/>
    <property type="evidence" value="ECO:0007669"/>
    <property type="project" value="TreeGrafter"/>
</dbReference>
<dbReference type="PANTHER" id="PTHR12681">
    <property type="entry name" value="ZINC FINGER-CONTAINING PROTEIN P48ZNF"/>
    <property type="match status" value="1"/>
</dbReference>
<feature type="domain" description="C3H1-type" evidence="6">
    <location>
        <begin position="102"/>
        <end position="129"/>
    </location>
</feature>
<dbReference type="GO" id="GO:0005829">
    <property type="term" value="C:cytosol"/>
    <property type="evidence" value="ECO:0007669"/>
    <property type="project" value="TreeGrafter"/>
</dbReference>
<evidence type="ECO:0000256" key="5">
    <source>
        <dbReference type="SAM" id="MobiDB-lite"/>
    </source>
</evidence>
<dbReference type="SMART" id="SM00356">
    <property type="entry name" value="ZnF_C3H1"/>
    <property type="match status" value="2"/>
</dbReference>
<keyword evidence="8" id="KW-1185">Reference proteome</keyword>
<evidence type="ECO:0000313" key="8">
    <source>
        <dbReference type="Proteomes" id="UP001165063"/>
    </source>
</evidence>
<feature type="zinc finger region" description="C3H1-type" evidence="4">
    <location>
        <begin position="102"/>
        <end position="129"/>
    </location>
</feature>
<dbReference type="Gene3D" id="4.10.1000.10">
    <property type="entry name" value="Zinc finger, CCCH-type"/>
    <property type="match status" value="1"/>
</dbReference>
<feature type="compositionally biased region" description="Basic and acidic residues" evidence="5">
    <location>
        <begin position="59"/>
        <end position="85"/>
    </location>
</feature>
<dbReference type="PROSITE" id="PS50103">
    <property type="entry name" value="ZF_C3H1"/>
    <property type="match status" value="1"/>
</dbReference>
<name>A0A9W7DBY4_AMBMO</name>
<evidence type="ECO:0000256" key="4">
    <source>
        <dbReference type="PROSITE-ProRule" id="PRU00723"/>
    </source>
</evidence>
<dbReference type="Proteomes" id="UP001165063">
    <property type="component" value="Unassembled WGS sequence"/>
</dbReference>
<dbReference type="AlphaFoldDB" id="A0A9W7DBY4"/>
<proteinExistence type="predicted"/>
<evidence type="ECO:0000256" key="2">
    <source>
        <dbReference type="ARBA" id="ARBA00022771"/>
    </source>
</evidence>